<feature type="domain" description="PAC" evidence="4">
    <location>
        <begin position="349"/>
        <end position="401"/>
    </location>
</feature>
<name>A0A5C5WE64_9BACT</name>
<dbReference type="CDD" id="cd06170">
    <property type="entry name" value="LuxR_C_like"/>
    <property type="match status" value="1"/>
</dbReference>
<feature type="region of interest" description="Disordered" evidence="1">
    <location>
        <begin position="1"/>
        <end position="20"/>
    </location>
</feature>
<keyword evidence="6" id="KW-1185">Reference proteome</keyword>
<dbReference type="PROSITE" id="PS50113">
    <property type="entry name" value="PAC"/>
    <property type="match status" value="1"/>
</dbReference>
<dbReference type="NCBIfam" id="TIGR00229">
    <property type="entry name" value="sensory_box"/>
    <property type="match status" value="1"/>
</dbReference>
<dbReference type="InterPro" id="IPR000014">
    <property type="entry name" value="PAS"/>
</dbReference>
<gene>
    <name evidence="5" type="primary">fixJ</name>
    <name evidence="5" type="ORF">Pla22_44600</name>
</gene>
<dbReference type="InterPro" id="IPR000792">
    <property type="entry name" value="Tscrpt_reg_LuxR_C"/>
</dbReference>
<protein>
    <submittedName>
        <fullName evidence="5">Transcriptional regulatory protein FixJ</fullName>
    </submittedName>
</protein>
<dbReference type="PANTHER" id="PTHR44757">
    <property type="entry name" value="DIGUANYLATE CYCLASE DGCP"/>
    <property type="match status" value="1"/>
</dbReference>
<evidence type="ECO:0000256" key="1">
    <source>
        <dbReference type="SAM" id="MobiDB-lite"/>
    </source>
</evidence>
<dbReference type="PROSITE" id="PS50043">
    <property type="entry name" value="HTH_LUXR_2"/>
    <property type="match status" value="1"/>
</dbReference>
<dbReference type="InterPro" id="IPR016032">
    <property type="entry name" value="Sig_transdc_resp-reg_C-effctor"/>
</dbReference>
<dbReference type="SUPFAM" id="SSF46894">
    <property type="entry name" value="C-terminal effector domain of the bipartite response regulators"/>
    <property type="match status" value="1"/>
</dbReference>
<dbReference type="SMART" id="SM00086">
    <property type="entry name" value="PAC"/>
    <property type="match status" value="2"/>
</dbReference>
<dbReference type="InterPro" id="IPR052155">
    <property type="entry name" value="Biofilm_reg_signaling"/>
</dbReference>
<dbReference type="PANTHER" id="PTHR44757:SF2">
    <property type="entry name" value="BIOFILM ARCHITECTURE MAINTENANCE PROTEIN MBAA"/>
    <property type="match status" value="1"/>
</dbReference>
<dbReference type="InterPro" id="IPR035965">
    <property type="entry name" value="PAS-like_dom_sf"/>
</dbReference>
<dbReference type="Pfam" id="PF00196">
    <property type="entry name" value="GerE"/>
    <property type="match status" value="1"/>
</dbReference>
<dbReference type="PRINTS" id="PR00038">
    <property type="entry name" value="HTHLUXR"/>
</dbReference>
<organism evidence="5 6">
    <name type="scientific">Rubripirellula amarantea</name>
    <dbReference type="NCBI Taxonomy" id="2527999"/>
    <lineage>
        <taxon>Bacteria</taxon>
        <taxon>Pseudomonadati</taxon>
        <taxon>Planctomycetota</taxon>
        <taxon>Planctomycetia</taxon>
        <taxon>Pirellulales</taxon>
        <taxon>Pirellulaceae</taxon>
        <taxon>Rubripirellula</taxon>
    </lineage>
</organism>
<dbReference type="CDD" id="cd00130">
    <property type="entry name" value="PAS"/>
    <property type="match status" value="2"/>
</dbReference>
<sequence length="479" mass="53689">MAKKRTQPSSSASRSRSGDASLCQLGFGDHLDEFGIGCICIDTTSLLIRDSNSSFLGLLQLQAVDVIGSPFLKLLQQDDRQQFANDMQVVCRVQGSSITRDYSVTRKDGTTASMQFTFVYGPLAKNDSDTVSATVTDVTAQRRAEAQLALSKERFELAQQHTKMGSWELVLGEARGWWSKELYELHRMTPTAQAPSVKDFMLRIHPEDREYVAEIVKSIEEPNVTLTFTYRSDPSLGPIRVFASCVDITIRDGKQVLNGTTQDITERQQLIEALQRSEHQYRRLLETAGEGFCYVSSDGVFTGANEAAANMLGYTTEELIGKNIYDMHSIESPKTTSEILSRRARGIGDVYERKLKHRDGHDVWVLVSSTPTHDDNGVFEGVRATLIDITDRKKLEAIAKNSAVANARLEMLTRREKDVLKHVVAGRMNKVIAKKLDLSEKSVERHRSNLMKKLHVQSVAELVRISVIAEAWTKDDRPF</sequence>
<feature type="domain" description="PAS" evidence="3">
    <location>
        <begin position="277"/>
        <end position="354"/>
    </location>
</feature>
<dbReference type="SMART" id="SM00421">
    <property type="entry name" value="HTH_LUXR"/>
    <property type="match status" value="1"/>
</dbReference>
<dbReference type="Pfam" id="PF00989">
    <property type="entry name" value="PAS"/>
    <property type="match status" value="1"/>
</dbReference>
<dbReference type="Pfam" id="PF13426">
    <property type="entry name" value="PAS_9"/>
    <property type="match status" value="1"/>
</dbReference>
<dbReference type="Proteomes" id="UP000316598">
    <property type="component" value="Unassembled WGS sequence"/>
</dbReference>
<dbReference type="InterPro" id="IPR000700">
    <property type="entry name" value="PAS-assoc_C"/>
</dbReference>
<dbReference type="RefSeq" id="WP_146516805.1">
    <property type="nucleotide sequence ID" value="NZ_SJPI01000003.1"/>
</dbReference>
<dbReference type="OrthoDB" id="244316at2"/>
<dbReference type="InterPro" id="IPR036388">
    <property type="entry name" value="WH-like_DNA-bd_sf"/>
</dbReference>
<dbReference type="Gene3D" id="1.10.10.10">
    <property type="entry name" value="Winged helix-like DNA-binding domain superfamily/Winged helix DNA-binding domain"/>
    <property type="match status" value="1"/>
</dbReference>
<accession>A0A5C5WE64</accession>
<dbReference type="AlphaFoldDB" id="A0A5C5WE64"/>
<dbReference type="GO" id="GO:0003677">
    <property type="term" value="F:DNA binding"/>
    <property type="evidence" value="ECO:0007669"/>
    <property type="project" value="InterPro"/>
</dbReference>
<dbReference type="InterPro" id="IPR001610">
    <property type="entry name" value="PAC"/>
</dbReference>
<dbReference type="Gene3D" id="3.30.450.20">
    <property type="entry name" value="PAS domain"/>
    <property type="match status" value="3"/>
</dbReference>
<feature type="compositionally biased region" description="Low complexity" evidence="1">
    <location>
        <begin position="9"/>
        <end position="20"/>
    </location>
</feature>
<proteinExistence type="predicted"/>
<evidence type="ECO:0000313" key="5">
    <source>
        <dbReference type="EMBL" id="TWT49266.1"/>
    </source>
</evidence>
<dbReference type="PROSITE" id="PS00622">
    <property type="entry name" value="HTH_LUXR_1"/>
    <property type="match status" value="1"/>
</dbReference>
<evidence type="ECO:0000313" key="6">
    <source>
        <dbReference type="Proteomes" id="UP000316598"/>
    </source>
</evidence>
<feature type="domain" description="HTH luxR-type" evidence="2">
    <location>
        <begin position="405"/>
        <end position="470"/>
    </location>
</feature>
<dbReference type="PROSITE" id="PS50112">
    <property type="entry name" value="PAS"/>
    <property type="match status" value="1"/>
</dbReference>
<dbReference type="InterPro" id="IPR013767">
    <property type="entry name" value="PAS_fold"/>
</dbReference>
<dbReference type="SMART" id="SM00091">
    <property type="entry name" value="PAS"/>
    <property type="match status" value="2"/>
</dbReference>
<evidence type="ECO:0000259" key="2">
    <source>
        <dbReference type="PROSITE" id="PS50043"/>
    </source>
</evidence>
<comment type="caution">
    <text evidence="5">The sequence shown here is derived from an EMBL/GenBank/DDBJ whole genome shotgun (WGS) entry which is preliminary data.</text>
</comment>
<reference evidence="5 6" key="1">
    <citation type="submission" date="2019-02" db="EMBL/GenBank/DDBJ databases">
        <title>Deep-cultivation of Planctomycetes and their phenomic and genomic characterization uncovers novel biology.</title>
        <authorList>
            <person name="Wiegand S."/>
            <person name="Jogler M."/>
            <person name="Boedeker C."/>
            <person name="Pinto D."/>
            <person name="Vollmers J."/>
            <person name="Rivas-Marin E."/>
            <person name="Kohn T."/>
            <person name="Peeters S.H."/>
            <person name="Heuer A."/>
            <person name="Rast P."/>
            <person name="Oberbeckmann S."/>
            <person name="Bunk B."/>
            <person name="Jeske O."/>
            <person name="Meyerdierks A."/>
            <person name="Storesund J.E."/>
            <person name="Kallscheuer N."/>
            <person name="Luecker S."/>
            <person name="Lage O.M."/>
            <person name="Pohl T."/>
            <person name="Merkel B.J."/>
            <person name="Hornburger P."/>
            <person name="Mueller R.-W."/>
            <person name="Bruemmer F."/>
            <person name="Labrenz M."/>
            <person name="Spormann A.M."/>
            <person name="Op Den Camp H."/>
            <person name="Overmann J."/>
            <person name="Amann R."/>
            <person name="Jetten M.S.M."/>
            <person name="Mascher T."/>
            <person name="Medema M.H."/>
            <person name="Devos D.P."/>
            <person name="Kaster A.-K."/>
            <person name="Ovreas L."/>
            <person name="Rohde M."/>
            <person name="Galperin M.Y."/>
            <person name="Jogler C."/>
        </authorList>
    </citation>
    <scope>NUCLEOTIDE SEQUENCE [LARGE SCALE GENOMIC DNA]</scope>
    <source>
        <strain evidence="5 6">Pla22</strain>
    </source>
</reference>
<dbReference type="SUPFAM" id="SSF55785">
    <property type="entry name" value="PYP-like sensor domain (PAS domain)"/>
    <property type="match status" value="3"/>
</dbReference>
<evidence type="ECO:0000259" key="3">
    <source>
        <dbReference type="PROSITE" id="PS50112"/>
    </source>
</evidence>
<dbReference type="EMBL" id="SJPI01000003">
    <property type="protein sequence ID" value="TWT49266.1"/>
    <property type="molecule type" value="Genomic_DNA"/>
</dbReference>
<evidence type="ECO:0000259" key="4">
    <source>
        <dbReference type="PROSITE" id="PS50113"/>
    </source>
</evidence>
<dbReference type="GO" id="GO:0006355">
    <property type="term" value="P:regulation of DNA-templated transcription"/>
    <property type="evidence" value="ECO:0007669"/>
    <property type="project" value="InterPro"/>
</dbReference>